<protein>
    <recommendedName>
        <fullName evidence="4">ABC-2 type transport system permease protein</fullName>
    </recommendedName>
</protein>
<feature type="transmembrane region" description="Helical" evidence="1">
    <location>
        <begin position="53"/>
        <end position="78"/>
    </location>
</feature>
<proteinExistence type="predicted"/>
<comment type="caution">
    <text evidence="2">The sequence shown here is derived from an EMBL/GenBank/DDBJ whole genome shotgun (WGS) entry which is preliminary data.</text>
</comment>
<gene>
    <name evidence="2" type="ORF">EDD60_12616</name>
</gene>
<feature type="transmembrane region" description="Helical" evidence="1">
    <location>
        <begin position="224"/>
        <end position="243"/>
    </location>
</feature>
<dbReference type="Proteomes" id="UP000295515">
    <property type="component" value="Unassembled WGS sequence"/>
</dbReference>
<feature type="transmembrane region" description="Helical" evidence="1">
    <location>
        <begin position="489"/>
        <end position="512"/>
    </location>
</feature>
<dbReference type="EMBL" id="SMCQ01000026">
    <property type="protein sequence ID" value="TCV92533.1"/>
    <property type="molecule type" value="Genomic_DNA"/>
</dbReference>
<feature type="transmembrane region" description="Helical" evidence="1">
    <location>
        <begin position="340"/>
        <end position="358"/>
    </location>
</feature>
<keyword evidence="1" id="KW-1133">Transmembrane helix</keyword>
<keyword evidence="3" id="KW-1185">Reference proteome</keyword>
<keyword evidence="1" id="KW-0812">Transmembrane</keyword>
<keyword evidence="1" id="KW-0472">Membrane</keyword>
<feature type="transmembrane region" description="Helical" evidence="1">
    <location>
        <begin position="430"/>
        <end position="454"/>
    </location>
</feature>
<dbReference type="RefSeq" id="WP_066444502.1">
    <property type="nucleotide sequence ID" value="NZ_JANKBF010000023.1"/>
</dbReference>
<feature type="transmembrane region" description="Helical" evidence="1">
    <location>
        <begin position="404"/>
        <end position="424"/>
    </location>
</feature>
<organism evidence="2 3">
    <name type="scientific">Longibaculum muris</name>
    <dbReference type="NCBI Taxonomy" id="1796628"/>
    <lineage>
        <taxon>Bacteria</taxon>
        <taxon>Bacillati</taxon>
        <taxon>Bacillota</taxon>
        <taxon>Erysipelotrichia</taxon>
        <taxon>Erysipelotrichales</taxon>
        <taxon>Coprobacillaceae</taxon>
        <taxon>Longibaculum</taxon>
    </lineage>
</organism>
<evidence type="ECO:0000313" key="3">
    <source>
        <dbReference type="Proteomes" id="UP000295515"/>
    </source>
</evidence>
<evidence type="ECO:0000256" key="1">
    <source>
        <dbReference type="SAM" id="Phobius"/>
    </source>
</evidence>
<feature type="transmembrane region" description="Helical" evidence="1">
    <location>
        <begin position="466"/>
        <end position="483"/>
    </location>
</feature>
<feature type="transmembrane region" description="Helical" evidence="1">
    <location>
        <begin position="126"/>
        <end position="149"/>
    </location>
</feature>
<feature type="transmembrane region" description="Helical" evidence="1">
    <location>
        <begin position="84"/>
        <end position="105"/>
    </location>
</feature>
<dbReference type="GeneID" id="98916480"/>
<dbReference type="AlphaFoldDB" id="A0A4R3YNR9"/>
<name>A0A4R3YNR9_9FIRM</name>
<evidence type="ECO:0008006" key="4">
    <source>
        <dbReference type="Google" id="ProtNLM"/>
    </source>
</evidence>
<accession>A0A4R3YNR9</accession>
<feature type="transmembrane region" description="Helical" evidence="1">
    <location>
        <begin position="198"/>
        <end position="218"/>
    </location>
</feature>
<reference evidence="2 3" key="1">
    <citation type="submission" date="2019-03" db="EMBL/GenBank/DDBJ databases">
        <title>Genomic Encyclopedia of Type Strains, Phase IV (KMG-IV): sequencing the most valuable type-strain genomes for metagenomic binning, comparative biology and taxonomic classification.</title>
        <authorList>
            <person name="Goeker M."/>
        </authorList>
    </citation>
    <scope>NUCLEOTIDE SEQUENCE [LARGE SCALE GENOMIC DNA]</scope>
    <source>
        <strain evidence="2 3">DSM 29487</strain>
    </source>
</reference>
<feature type="transmembrane region" description="Helical" evidence="1">
    <location>
        <begin position="316"/>
        <end position="334"/>
    </location>
</feature>
<evidence type="ECO:0000313" key="2">
    <source>
        <dbReference type="EMBL" id="TCV92533.1"/>
    </source>
</evidence>
<sequence>MIKTWLIAYRIHNTYRVNSIIYGLKQIPIIKKFLPASLYKHLGLKTFANILSALWEIINIFLGKIVYFIFFYVLPIFLIERNDLLSFLTIFAFLSFIGAFINNDLFEVSKDKYYGIILMRMNAREYVVSQFLYTIIRHFIGNMVVLYWISFMFTFPLWLCLVLTLLVCGMKIIVGMYCSYAYLHSHRVYTGNNIPKPLTVLLTICFFAAYACVFFQIYLPVFSVVILSVMMTLLGMIGLVYIFKFPAYQMMCKDMLGDMDALLLEASMSQIQEESYHQMIDQSKITQSHKKGFEMMNELFMKRHHKIIWRFAKRQTYILLVVVISLIIGVQVVPSLKENIKDFLILSLPYFVFIMYMLNTTKNITNAMFINCDYCMLNYAFFHEPKNLLKLFQIRLREMIKINLIPALVIAIGYVILLNLLGIHQIGYSLMSFISIISMSIFFSTHYLVLYYLLQPYNAYTEVKNPMYQLITSLTYFICFLFMNMRLPFYLFSFSVVAFCFLYCVIACYLVYKKGPQTFKIRS</sequence>
<feature type="transmembrane region" description="Helical" evidence="1">
    <location>
        <begin position="155"/>
        <end position="177"/>
    </location>
</feature>